<comment type="caution">
    <text evidence="1">The sequence shown here is derived from an EMBL/GenBank/DDBJ whole genome shotgun (WGS) entry which is preliminary data.</text>
</comment>
<dbReference type="Proteomes" id="UP000614996">
    <property type="component" value="Unassembled WGS sequence"/>
</dbReference>
<sequence>MISPLGVDLTELSRGVHHFTGFASQATDIRRHARGADLSGSYGNWGGIGKTVGIDEYYANVASAVETHTQLIEKFLTDCSVNVVDARRGYTDADLDSEDSITTAGAPLSGGVGRDGIGADGPVRWNADTDLPIWADFTAGAGAIPNADVGALVSAAADLAFNVGTFVADPEGWVLGSLVTIVIDLIQPLEDLLSYVTGNAERISDHASAWGKVQSEIGQLGSDIREATRVDFAHWTGDAGSRARKKLSTFVRGLDDTQQEIGNVSAILTASAGIMQALQALVVTAITEVLELVINRLMVGAAAAPFTAGASEAAAVTEAAVEVAVKTEKTVAEVSRIATLLNDARDLFKTVTTTLNDASTFGAPAAMAAGGLVSGGQQWAGGSGKPPAIVSTQLAE</sequence>
<protein>
    <recommendedName>
        <fullName evidence="3">WXG100 family type VII secretion target</fullName>
    </recommendedName>
</protein>
<accession>A0A8J4AHD1</accession>
<dbReference type="AlphaFoldDB" id="A0A8J4AHD1"/>
<dbReference type="RefSeq" id="WP_207127239.1">
    <property type="nucleotide sequence ID" value="NZ_BOPO01000096.1"/>
</dbReference>
<reference evidence="2" key="1">
    <citation type="journal article" date="2021" name="Int. J. Syst. Evol. Microbiol.">
        <title>Actinocatenispora comari sp. nov., an endophytic actinomycete isolated from aerial parts of Comarum salesowianum.</title>
        <authorList>
            <person name="Oyunbileg N."/>
            <person name="Iizaka Y."/>
            <person name="Hamada M."/>
            <person name="Davaapurev B.O."/>
            <person name="Fukumoto A."/>
            <person name="Tsetseg B."/>
            <person name="Kato F."/>
            <person name="Tamura T."/>
            <person name="Batkhuu J."/>
            <person name="Anzai Y."/>
        </authorList>
    </citation>
    <scope>NUCLEOTIDE SEQUENCE [LARGE SCALE GENOMIC DNA]</scope>
    <source>
        <strain evidence="2">NUM-2625</strain>
    </source>
</reference>
<gene>
    <name evidence="1" type="ORF">NUM_48240</name>
</gene>
<name>A0A8J4AHD1_9ACTN</name>
<evidence type="ECO:0000313" key="2">
    <source>
        <dbReference type="Proteomes" id="UP000614996"/>
    </source>
</evidence>
<dbReference type="SUPFAM" id="SSF140453">
    <property type="entry name" value="EsxAB dimer-like"/>
    <property type="match status" value="1"/>
</dbReference>
<evidence type="ECO:0000313" key="1">
    <source>
        <dbReference type="EMBL" id="GIL29570.1"/>
    </source>
</evidence>
<dbReference type="InterPro" id="IPR036689">
    <property type="entry name" value="ESAT-6-like_sf"/>
</dbReference>
<dbReference type="EMBL" id="BOPO01000096">
    <property type="protein sequence ID" value="GIL29570.1"/>
    <property type="molecule type" value="Genomic_DNA"/>
</dbReference>
<evidence type="ECO:0008006" key="3">
    <source>
        <dbReference type="Google" id="ProtNLM"/>
    </source>
</evidence>
<proteinExistence type="predicted"/>
<keyword evidence="2" id="KW-1185">Reference proteome</keyword>
<organism evidence="1 2">
    <name type="scientific">Actinocatenispora comari</name>
    <dbReference type="NCBI Taxonomy" id="2807577"/>
    <lineage>
        <taxon>Bacteria</taxon>
        <taxon>Bacillati</taxon>
        <taxon>Actinomycetota</taxon>
        <taxon>Actinomycetes</taxon>
        <taxon>Micromonosporales</taxon>
        <taxon>Micromonosporaceae</taxon>
        <taxon>Actinocatenispora</taxon>
    </lineage>
</organism>